<accession>A0A0K1P5Z8</accession>
<dbReference type="KEGG" id="stur:STURON_00353"/>
<evidence type="ECO:0000313" key="1">
    <source>
        <dbReference type="EMBL" id="AKU79599.1"/>
    </source>
</evidence>
<reference evidence="1 2" key="1">
    <citation type="journal article" date="2015" name="Genome Announc.">
        <title>Complete Genome Sequence of Spiroplasma turonicum Strain Tab4cT, a Parasite of a Horse Fly, Haematopota sp. (Diptera: Tabanidae).</title>
        <authorList>
            <person name="Davis R.E."/>
            <person name="Shao J."/>
            <person name="Zhao Y."/>
            <person name="Gasparich G.E."/>
            <person name="Gaynor B.J."/>
            <person name="Donofrio N."/>
        </authorList>
    </citation>
    <scope>NUCLEOTIDE SEQUENCE [LARGE SCALE GENOMIC DNA]</scope>
    <source>
        <strain evidence="1 2">Tab4c</strain>
    </source>
</reference>
<proteinExistence type="predicted"/>
<dbReference type="OrthoDB" id="389774at2"/>
<sequence length="132" mass="15244">MFKDKSKDKKVTDSGEQAFQELLDLIFLDSPKHTSLNKEDIKSSPNKPKLDNSLEQIIKNAKLQINSVKNKCQNNYYLDPEEEIIKKAHENGKSQYDSDVLRELILNRQKNKRAINNDLSKVIDNAKNKKSN</sequence>
<organism evidence="1 2">
    <name type="scientific">Spiroplasma turonicum</name>
    <dbReference type="NCBI Taxonomy" id="216946"/>
    <lineage>
        <taxon>Bacteria</taxon>
        <taxon>Bacillati</taxon>
        <taxon>Mycoplasmatota</taxon>
        <taxon>Mollicutes</taxon>
        <taxon>Entomoplasmatales</taxon>
        <taxon>Spiroplasmataceae</taxon>
        <taxon>Spiroplasma</taxon>
    </lineage>
</organism>
<name>A0A0K1P5Z8_9MOLU</name>
<evidence type="ECO:0000313" key="2">
    <source>
        <dbReference type="Proteomes" id="UP000067243"/>
    </source>
</evidence>
<dbReference type="AlphaFoldDB" id="A0A0K1P5Z8"/>
<dbReference type="PATRIC" id="fig|216946.3.peg.353"/>
<keyword evidence="2" id="KW-1185">Reference proteome</keyword>
<protein>
    <submittedName>
        <fullName evidence="1">Uncharacterized protein</fullName>
    </submittedName>
</protein>
<dbReference type="EMBL" id="CP012328">
    <property type="protein sequence ID" value="AKU79599.1"/>
    <property type="molecule type" value="Genomic_DNA"/>
</dbReference>
<dbReference type="STRING" id="216946.STURO_v1c03530"/>
<dbReference type="Proteomes" id="UP000067243">
    <property type="component" value="Chromosome"/>
</dbReference>
<dbReference type="RefSeq" id="WP_075048197.1">
    <property type="nucleotide sequence ID" value="NZ_CP012328.1"/>
</dbReference>
<gene>
    <name evidence="1" type="ORF">STURON_00353</name>
</gene>